<evidence type="ECO:0000313" key="2">
    <source>
        <dbReference type="EMBL" id="KAA8904169.1"/>
    </source>
</evidence>
<evidence type="ECO:0000256" key="1">
    <source>
        <dbReference type="SAM" id="Phobius"/>
    </source>
</evidence>
<sequence>MRLFLIPISTKRTLIYGQRLNKVTQETPTLADKASARAAQLWLKWESAEKGWQKKLTEYGNKVFNRIAFEEWGLKSIPPLSARKEQEGAASKKIEVIFPPSIISEQNVPKIVERLATERTSLHRRRLIWCLIGMPISAPFGLIPVIPNIPFFYLAYRAFSHWKALSGAKHLEFLSNRTLILPVKSAALDAVYRRHNTDTAIDDDALVNKEKVEWTEVAKAIRSARKGDEGHKEVLLLREEDAEAVAKVANVPALAVECERASRQVAEQMQLRAEEDAQKIH</sequence>
<keyword evidence="1" id="KW-0812">Transmembrane</keyword>
<evidence type="ECO:0000313" key="3">
    <source>
        <dbReference type="Proteomes" id="UP000326924"/>
    </source>
</evidence>
<protein>
    <submittedName>
        <fullName evidence="2">Mitochondrial K+-H+ exchange-related-domain-containing protein</fullName>
    </submittedName>
</protein>
<feature type="transmembrane region" description="Helical" evidence="1">
    <location>
        <begin position="127"/>
        <end position="146"/>
    </location>
</feature>
<dbReference type="FunCoup" id="A0A5J5EV26">
    <property type="interactions" value="9"/>
</dbReference>
<dbReference type="InterPro" id="IPR018786">
    <property type="entry name" value="Mit_KHE1"/>
</dbReference>
<organism evidence="2 3">
    <name type="scientific">Sphaerosporella brunnea</name>
    <dbReference type="NCBI Taxonomy" id="1250544"/>
    <lineage>
        <taxon>Eukaryota</taxon>
        <taxon>Fungi</taxon>
        <taxon>Dikarya</taxon>
        <taxon>Ascomycota</taxon>
        <taxon>Pezizomycotina</taxon>
        <taxon>Pezizomycetes</taxon>
        <taxon>Pezizales</taxon>
        <taxon>Pyronemataceae</taxon>
        <taxon>Sphaerosporella</taxon>
    </lineage>
</organism>
<dbReference type="PANTHER" id="PTHR28062:SF1">
    <property type="entry name" value="TRANSMEMBRANE PROTEIN"/>
    <property type="match status" value="1"/>
</dbReference>
<dbReference type="Pfam" id="PF10173">
    <property type="entry name" value="Mit_KHE1"/>
    <property type="match status" value="1"/>
</dbReference>
<dbReference type="InParanoid" id="A0A5J5EV26"/>
<keyword evidence="3" id="KW-1185">Reference proteome</keyword>
<dbReference type="GO" id="GO:1902600">
    <property type="term" value="P:proton transmembrane transport"/>
    <property type="evidence" value="ECO:0007669"/>
    <property type="project" value="TreeGrafter"/>
</dbReference>
<reference evidence="2 3" key="1">
    <citation type="submission" date="2019-09" db="EMBL/GenBank/DDBJ databases">
        <title>Draft genome of the ectomycorrhizal ascomycete Sphaerosporella brunnea.</title>
        <authorList>
            <consortium name="DOE Joint Genome Institute"/>
            <person name="Benucci G.M."/>
            <person name="Marozzi G."/>
            <person name="Antonielli L."/>
            <person name="Sanchez S."/>
            <person name="Marco P."/>
            <person name="Wang X."/>
            <person name="Falini L.B."/>
            <person name="Barry K."/>
            <person name="Haridas S."/>
            <person name="Lipzen A."/>
            <person name="Labutti K."/>
            <person name="Grigoriev I.V."/>
            <person name="Murat C."/>
            <person name="Martin F."/>
            <person name="Albertini E."/>
            <person name="Donnini D."/>
            <person name="Bonito G."/>
        </authorList>
    </citation>
    <scope>NUCLEOTIDE SEQUENCE [LARGE SCALE GENOMIC DNA]</scope>
    <source>
        <strain evidence="2 3">Sb_GMNB300</strain>
    </source>
</reference>
<dbReference type="GO" id="GO:0006813">
    <property type="term" value="P:potassium ion transport"/>
    <property type="evidence" value="ECO:0007669"/>
    <property type="project" value="TreeGrafter"/>
</dbReference>
<dbReference type="EMBL" id="VXIS01000112">
    <property type="protein sequence ID" value="KAA8904169.1"/>
    <property type="molecule type" value="Genomic_DNA"/>
</dbReference>
<name>A0A5J5EV26_9PEZI</name>
<gene>
    <name evidence="2" type="ORF">FN846DRAFT_953105</name>
</gene>
<dbReference type="Proteomes" id="UP000326924">
    <property type="component" value="Unassembled WGS sequence"/>
</dbReference>
<dbReference type="GO" id="GO:0005743">
    <property type="term" value="C:mitochondrial inner membrane"/>
    <property type="evidence" value="ECO:0007669"/>
    <property type="project" value="TreeGrafter"/>
</dbReference>
<keyword evidence="1" id="KW-0472">Membrane</keyword>
<comment type="caution">
    <text evidence="2">The sequence shown here is derived from an EMBL/GenBank/DDBJ whole genome shotgun (WGS) entry which is preliminary data.</text>
</comment>
<accession>A0A5J5EV26</accession>
<dbReference type="OrthoDB" id="5562676at2759"/>
<dbReference type="AlphaFoldDB" id="A0A5J5EV26"/>
<proteinExistence type="predicted"/>
<dbReference type="PANTHER" id="PTHR28062">
    <property type="entry name" value="K+-H+ EXCHANGE-LIKE PROTEIN"/>
    <property type="match status" value="1"/>
</dbReference>
<keyword evidence="1" id="KW-1133">Transmembrane helix</keyword>